<dbReference type="GO" id="GO:0051539">
    <property type="term" value="F:4 iron, 4 sulfur cluster binding"/>
    <property type="evidence" value="ECO:0007669"/>
    <property type="project" value="UniProtKB-KW"/>
</dbReference>
<name>A0A429GJX5_9CREN</name>
<sequence length="466" mass="52920">MKVMLISPPASSAVKEVLGTTGPPLGLAYLASIARLEGHDAVIVDSLAEGIDLRELKLRIRSFYPDMIGITATTSMIPDAYDVARVAKEVNPDITVLIGGPHVTFLPEETLNECKYIDIVVRGEGELIFRELLRKRDLREVRGITYRDGEIIKSNPAMPLVPNLDEIPIPAYDLLPMHLYRFGNLRFGTLITSRGCPFDCIFCSSSLQFGKKWRAHSKERVMEELRILHYEYGVGEVEFLDDTFTLDRKRAKEISREIVKEGLDISWTASSRVNTFDLETGREMKRAGAHTIYFGIESGSQKVLDLIGKGITIEQSISAVKNAKKAKLRALGSFIIGFPEETEEDIKKTIEFSKRVGVDLAQFTIATPYPGTRLWSIASKMGLLLTKDWRKYTTLDVVMKSFYLTERQIKRMLNWAYISFYLRPKMILIDLIRNRGFILRRAVPAALKFFLRKEGVKELRKEISKL</sequence>
<comment type="cofactor">
    <cofactor evidence="1">
        <name>[4Fe-4S] cluster</name>
        <dbReference type="ChEBI" id="CHEBI:49883"/>
    </cofactor>
</comment>
<dbReference type="SFLD" id="SFLDG01123">
    <property type="entry name" value="methyltransferase_(Class_B)"/>
    <property type="match status" value="1"/>
</dbReference>
<accession>A0A429GJX5</accession>
<dbReference type="OrthoDB" id="2305at2157"/>
<dbReference type="PROSITE" id="PS51918">
    <property type="entry name" value="RADICAL_SAM"/>
    <property type="match status" value="1"/>
</dbReference>
<keyword evidence="6" id="KW-0408">Iron</keyword>
<dbReference type="AlphaFoldDB" id="A0A429GJX5"/>
<dbReference type="PANTHER" id="PTHR43409:SF7">
    <property type="entry name" value="BLL1977 PROTEIN"/>
    <property type="match status" value="1"/>
</dbReference>
<dbReference type="InterPro" id="IPR051198">
    <property type="entry name" value="BchE-like"/>
</dbReference>
<comment type="caution">
    <text evidence="10">The sequence shown here is derived from an EMBL/GenBank/DDBJ whole genome shotgun (WGS) entry which is preliminary data.</text>
</comment>
<dbReference type="SFLD" id="SFLDG01082">
    <property type="entry name" value="B12-binding_domain_containing"/>
    <property type="match status" value="1"/>
</dbReference>
<keyword evidence="3" id="KW-0808">Transferase</keyword>
<organism evidence="10 11">
    <name type="scientific">Candidatus Methanodesulfokora washburnensis</name>
    <dbReference type="NCBI Taxonomy" id="2478471"/>
    <lineage>
        <taxon>Archaea</taxon>
        <taxon>Thermoproteota</taxon>
        <taxon>Candidatus Korarchaeia</taxon>
        <taxon>Candidatus Korarchaeia incertae sedis</taxon>
        <taxon>Candidatus Methanodesulfokora</taxon>
    </lineage>
</organism>
<dbReference type="GO" id="GO:0003824">
    <property type="term" value="F:catalytic activity"/>
    <property type="evidence" value="ECO:0007669"/>
    <property type="project" value="InterPro"/>
</dbReference>
<dbReference type="Gene3D" id="3.80.30.20">
    <property type="entry name" value="tm_1862 like domain"/>
    <property type="match status" value="1"/>
</dbReference>
<reference evidence="10 11" key="1">
    <citation type="submission" date="2018-10" db="EMBL/GenBank/DDBJ databases">
        <title>Co-occurring genomic capacity for anaerobic methane metabolism and dissimilatory sulfite reduction discovered in the Korarchaeota.</title>
        <authorList>
            <person name="Mckay L.J."/>
            <person name="Dlakic M."/>
            <person name="Fields M.W."/>
            <person name="Delmont T.O."/>
            <person name="Eren A.M."/>
            <person name="Jay Z.J."/>
            <person name="Klingelsmith K.B."/>
            <person name="Rusch D.B."/>
            <person name="Inskeep W.P."/>
        </authorList>
    </citation>
    <scope>NUCLEOTIDE SEQUENCE [LARGE SCALE GENOMIC DNA]</scope>
    <source>
        <strain evidence="10 11">MDKW</strain>
    </source>
</reference>
<dbReference type="InterPro" id="IPR036724">
    <property type="entry name" value="Cobalamin-bd_sf"/>
</dbReference>
<dbReference type="Proteomes" id="UP000277582">
    <property type="component" value="Unassembled WGS sequence"/>
</dbReference>
<keyword evidence="7" id="KW-0411">Iron-sulfur</keyword>
<dbReference type="EMBL" id="RCOS01000100">
    <property type="protein sequence ID" value="RSN74126.1"/>
    <property type="molecule type" value="Genomic_DNA"/>
</dbReference>
<dbReference type="SMART" id="SM00729">
    <property type="entry name" value="Elp3"/>
    <property type="match status" value="1"/>
</dbReference>
<dbReference type="Pfam" id="PF02310">
    <property type="entry name" value="B12-binding"/>
    <property type="match status" value="1"/>
</dbReference>
<dbReference type="InterPro" id="IPR023404">
    <property type="entry name" value="rSAM_horseshoe"/>
</dbReference>
<dbReference type="PROSITE" id="PS51332">
    <property type="entry name" value="B12_BINDING"/>
    <property type="match status" value="1"/>
</dbReference>
<evidence type="ECO:0000256" key="3">
    <source>
        <dbReference type="ARBA" id="ARBA00022679"/>
    </source>
</evidence>
<protein>
    <submittedName>
        <fullName evidence="10">Radical SAM protein</fullName>
    </submittedName>
</protein>
<dbReference type="PANTHER" id="PTHR43409">
    <property type="entry name" value="ANAEROBIC MAGNESIUM-PROTOPORPHYRIN IX MONOMETHYL ESTER CYCLASE-RELATED"/>
    <property type="match status" value="1"/>
</dbReference>
<evidence type="ECO:0000256" key="5">
    <source>
        <dbReference type="ARBA" id="ARBA00022723"/>
    </source>
</evidence>
<dbReference type="SFLD" id="SFLDS00029">
    <property type="entry name" value="Radical_SAM"/>
    <property type="match status" value="1"/>
</dbReference>
<evidence type="ECO:0000259" key="9">
    <source>
        <dbReference type="PROSITE" id="PS51918"/>
    </source>
</evidence>
<feature type="domain" description="B12-binding" evidence="8">
    <location>
        <begin position="10"/>
        <end position="143"/>
    </location>
</feature>
<dbReference type="CDD" id="cd01335">
    <property type="entry name" value="Radical_SAM"/>
    <property type="match status" value="1"/>
</dbReference>
<dbReference type="InterPro" id="IPR006638">
    <property type="entry name" value="Elp3/MiaA/NifB-like_rSAM"/>
</dbReference>
<dbReference type="InterPro" id="IPR006158">
    <property type="entry name" value="Cobalamin-bd"/>
</dbReference>
<dbReference type="SUPFAM" id="SSF102114">
    <property type="entry name" value="Radical SAM enzymes"/>
    <property type="match status" value="1"/>
</dbReference>
<dbReference type="InterPro" id="IPR034466">
    <property type="entry name" value="Methyltransferase_Class_B"/>
</dbReference>
<keyword evidence="2" id="KW-0489">Methyltransferase</keyword>
<gene>
    <name evidence="10" type="ORF">D6D85_08735</name>
</gene>
<keyword evidence="4" id="KW-0949">S-adenosyl-L-methionine</keyword>
<dbReference type="InterPro" id="IPR007197">
    <property type="entry name" value="rSAM"/>
</dbReference>
<evidence type="ECO:0000256" key="2">
    <source>
        <dbReference type="ARBA" id="ARBA00022603"/>
    </source>
</evidence>
<dbReference type="Pfam" id="PF04055">
    <property type="entry name" value="Radical_SAM"/>
    <property type="match status" value="1"/>
</dbReference>
<evidence type="ECO:0000256" key="1">
    <source>
        <dbReference type="ARBA" id="ARBA00001966"/>
    </source>
</evidence>
<evidence type="ECO:0000259" key="8">
    <source>
        <dbReference type="PROSITE" id="PS51332"/>
    </source>
</evidence>
<evidence type="ECO:0000313" key="11">
    <source>
        <dbReference type="Proteomes" id="UP000277582"/>
    </source>
</evidence>
<evidence type="ECO:0000256" key="4">
    <source>
        <dbReference type="ARBA" id="ARBA00022691"/>
    </source>
</evidence>
<dbReference type="RefSeq" id="WP_125671615.1">
    <property type="nucleotide sequence ID" value="NZ_RCOS01000100.1"/>
</dbReference>
<dbReference type="GO" id="GO:0031419">
    <property type="term" value="F:cobalamin binding"/>
    <property type="evidence" value="ECO:0007669"/>
    <property type="project" value="InterPro"/>
</dbReference>
<dbReference type="InterPro" id="IPR058240">
    <property type="entry name" value="rSAM_sf"/>
</dbReference>
<evidence type="ECO:0000256" key="7">
    <source>
        <dbReference type="ARBA" id="ARBA00023014"/>
    </source>
</evidence>
<feature type="domain" description="Radical SAM core" evidence="9">
    <location>
        <begin position="182"/>
        <end position="396"/>
    </location>
</feature>
<evidence type="ECO:0000256" key="6">
    <source>
        <dbReference type="ARBA" id="ARBA00023004"/>
    </source>
</evidence>
<dbReference type="Gene3D" id="3.40.50.280">
    <property type="entry name" value="Cobalamin-binding domain"/>
    <property type="match status" value="1"/>
</dbReference>
<dbReference type="GO" id="GO:0046872">
    <property type="term" value="F:metal ion binding"/>
    <property type="evidence" value="ECO:0007669"/>
    <property type="project" value="UniProtKB-KW"/>
</dbReference>
<dbReference type="CDD" id="cd02068">
    <property type="entry name" value="radical_SAM_B12_BD"/>
    <property type="match status" value="1"/>
</dbReference>
<evidence type="ECO:0000313" key="10">
    <source>
        <dbReference type="EMBL" id="RSN74126.1"/>
    </source>
</evidence>
<keyword evidence="11" id="KW-1185">Reference proteome</keyword>
<keyword evidence="5" id="KW-0479">Metal-binding</keyword>
<proteinExistence type="predicted"/>
<dbReference type="SUPFAM" id="SSF52242">
    <property type="entry name" value="Cobalamin (vitamin B12)-binding domain"/>
    <property type="match status" value="1"/>
</dbReference>